<evidence type="ECO:0000313" key="2">
    <source>
        <dbReference type="Proteomes" id="UP001215598"/>
    </source>
</evidence>
<protein>
    <submittedName>
        <fullName evidence="1">Uncharacterized protein</fullName>
    </submittedName>
</protein>
<gene>
    <name evidence="1" type="ORF">B0H16DRAFT_1472219</name>
</gene>
<keyword evidence="2" id="KW-1185">Reference proteome</keyword>
<sequence>MSTTTTTTATWLAMAREEAREHVENTLPDEQSKINAGNALIENLHATVKKQADENTKFLARTISNIRTGFIIVAGTLISFDANNYKDTAGNVLSLGPEWSLLFKMPLPSKDSLNPVKT</sequence>
<accession>A0AAD7HPR2</accession>
<dbReference type="EMBL" id="JARKIB010000200">
    <property type="protein sequence ID" value="KAJ7724619.1"/>
    <property type="molecule type" value="Genomic_DNA"/>
</dbReference>
<comment type="caution">
    <text evidence="1">The sequence shown here is derived from an EMBL/GenBank/DDBJ whole genome shotgun (WGS) entry which is preliminary data.</text>
</comment>
<dbReference type="AlphaFoldDB" id="A0AAD7HPR2"/>
<proteinExistence type="predicted"/>
<reference evidence="1" key="1">
    <citation type="submission" date="2023-03" db="EMBL/GenBank/DDBJ databases">
        <title>Massive genome expansion in bonnet fungi (Mycena s.s.) driven by repeated elements and novel gene families across ecological guilds.</title>
        <authorList>
            <consortium name="Lawrence Berkeley National Laboratory"/>
            <person name="Harder C.B."/>
            <person name="Miyauchi S."/>
            <person name="Viragh M."/>
            <person name="Kuo A."/>
            <person name="Thoen E."/>
            <person name="Andreopoulos B."/>
            <person name="Lu D."/>
            <person name="Skrede I."/>
            <person name="Drula E."/>
            <person name="Henrissat B."/>
            <person name="Morin E."/>
            <person name="Kohler A."/>
            <person name="Barry K."/>
            <person name="LaButti K."/>
            <person name="Morin E."/>
            <person name="Salamov A."/>
            <person name="Lipzen A."/>
            <person name="Mereny Z."/>
            <person name="Hegedus B."/>
            <person name="Baldrian P."/>
            <person name="Stursova M."/>
            <person name="Weitz H."/>
            <person name="Taylor A."/>
            <person name="Grigoriev I.V."/>
            <person name="Nagy L.G."/>
            <person name="Martin F."/>
            <person name="Kauserud H."/>
        </authorList>
    </citation>
    <scope>NUCLEOTIDE SEQUENCE</scope>
    <source>
        <strain evidence="1">CBHHK182m</strain>
    </source>
</reference>
<dbReference type="Proteomes" id="UP001215598">
    <property type="component" value="Unassembled WGS sequence"/>
</dbReference>
<organism evidence="1 2">
    <name type="scientific">Mycena metata</name>
    <dbReference type="NCBI Taxonomy" id="1033252"/>
    <lineage>
        <taxon>Eukaryota</taxon>
        <taxon>Fungi</taxon>
        <taxon>Dikarya</taxon>
        <taxon>Basidiomycota</taxon>
        <taxon>Agaricomycotina</taxon>
        <taxon>Agaricomycetes</taxon>
        <taxon>Agaricomycetidae</taxon>
        <taxon>Agaricales</taxon>
        <taxon>Marasmiineae</taxon>
        <taxon>Mycenaceae</taxon>
        <taxon>Mycena</taxon>
    </lineage>
</organism>
<evidence type="ECO:0000313" key="1">
    <source>
        <dbReference type="EMBL" id="KAJ7724619.1"/>
    </source>
</evidence>
<name>A0AAD7HPR2_9AGAR</name>